<keyword evidence="4" id="KW-1185">Reference proteome</keyword>
<dbReference type="Gene3D" id="2.160.20.10">
    <property type="entry name" value="Single-stranded right-handed beta-helix, Pectin lyase-like"/>
    <property type="match status" value="1"/>
</dbReference>
<dbReference type="SMART" id="SM00710">
    <property type="entry name" value="PbH1"/>
    <property type="match status" value="6"/>
</dbReference>
<dbReference type="Proteomes" id="UP000199391">
    <property type="component" value="Unassembled WGS sequence"/>
</dbReference>
<evidence type="ECO:0000313" key="4">
    <source>
        <dbReference type="Proteomes" id="UP000199391"/>
    </source>
</evidence>
<evidence type="ECO:0000313" key="3">
    <source>
        <dbReference type="EMBL" id="SFV05910.1"/>
    </source>
</evidence>
<name>A0A1I7L887_9BURK</name>
<accession>A0A1I7L887</accession>
<dbReference type="InterPro" id="IPR000772">
    <property type="entry name" value="Ricin_B_lectin"/>
</dbReference>
<dbReference type="OrthoDB" id="9760056at2"/>
<dbReference type="Pfam" id="PF14200">
    <property type="entry name" value="RicinB_lectin_2"/>
    <property type="match status" value="1"/>
</dbReference>
<dbReference type="STRING" id="1035707.SAMN05216552_1024106"/>
<dbReference type="InterPro" id="IPR039448">
    <property type="entry name" value="Beta_helix"/>
</dbReference>
<evidence type="ECO:0000259" key="2">
    <source>
        <dbReference type="SMART" id="SM00458"/>
    </source>
</evidence>
<dbReference type="SMART" id="SM00458">
    <property type="entry name" value="RICIN"/>
    <property type="match status" value="1"/>
</dbReference>
<dbReference type="RefSeq" id="WP_093557874.1">
    <property type="nucleotide sequence ID" value="NZ_FPBO01000024.1"/>
</dbReference>
<gene>
    <name evidence="3" type="ORF">SAMN05216552_1024106</name>
</gene>
<keyword evidence="1" id="KW-0732">Signal</keyword>
<dbReference type="InterPro" id="IPR006626">
    <property type="entry name" value="PbH1"/>
</dbReference>
<dbReference type="SUPFAM" id="SSF50370">
    <property type="entry name" value="Ricin B-like lectins"/>
    <property type="match status" value="1"/>
</dbReference>
<feature type="signal peptide" evidence="1">
    <location>
        <begin position="1"/>
        <end position="26"/>
    </location>
</feature>
<dbReference type="SUPFAM" id="SSF51126">
    <property type="entry name" value="Pectin lyase-like"/>
    <property type="match status" value="1"/>
</dbReference>
<proteinExistence type="predicted"/>
<dbReference type="InterPro" id="IPR012334">
    <property type="entry name" value="Pectin_lyas_fold"/>
</dbReference>
<dbReference type="EMBL" id="FPBO01000024">
    <property type="protein sequence ID" value="SFV05910.1"/>
    <property type="molecule type" value="Genomic_DNA"/>
</dbReference>
<dbReference type="CDD" id="cd00161">
    <property type="entry name" value="beta-trefoil_Ricin-like"/>
    <property type="match status" value="1"/>
</dbReference>
<dbReference type="Gene3D" id="2.80.10.50">
    <property type="match status" value="1"/>
</dbReference>
<organism evidence="3 4">
    <name type="scientific">Pseudoduganella namucuonensis</name>
    <dbReference type="NCBI Taxonomy" id="1035707"/>
    <lineage>
        <taxon>Bacteria</taxon>
        <taxon>Pseudomonadati</taxon>
        <taxon>Pseudomonadota</taxon>
        <taxon>Betaproteobacteria</taxon>
        <taxon>Burkholderiales</taxon>
        <taxon>Oxalobacteraceae</taxon>
        <taxon>Telluria group</taxon>
        <taxon>Pseudoduganella</taxon>
    </lineage>
</organism>
<reference evidence="4" key="1">
    <citation type="submission" date="2016-10" db="EMBL/GenBank/DDBJ databases">
        <authorList>
            <person name="Varghese N."/>
            <person name="Submissions S."/>
        </authorList>
    </citation>
    <scope>NUCLEOTIDE SEQUENCE [LARGE SCALE GENOMIC DNA]</scope>
    <source>
        <strain evidence="4">CGMCC 1.11014</strain>
    </source>
</reference>
<feature type="chain" id="PRO_5011602061" evidence="1">
    <location>
        <begin position="27"/>
        <end position="482"/>
    </location>
</feature>
<dbReference type="InterPro" id="IPR011050">
    <property type="entry name" value="Pectin_lyase_fold/virulence"/>
</dbReference>
<dbReference type="AlphaFoldDB" id="A0A1I7L887"/>
<dbReference type="PROSITE" id="PS50231">
    <property type="entry name" value="RICIN_B_LECTIN"/>
    <property type="match status" value="1"/>
</dbReference>
<dbReference type="Pfam" id="PF13229">
    <property type="entry name" value="Beta_helix"/>
    <property type="match status" value="1"/>
</dbReference>
<protein>
    <submittedName>
        <fullName evidence="3">Parallel beta-helix repeat (Two copies)</fullName>
    </submittedName>
</protein>
<evidence type="ECO:0000256" key="1">
    <source>
        <dbReference type="SAM" id="SignalP"/>
    </source>
</evidence>
<sequence length="482" mass="51533">MKNKFLAEMQSLALLGAFMFAAPAYSLDVTVTPEQDIQTAINTVLNSGGGTVTLAAGTWTLPQSLTLGSNLTLKGTLNGQKAATVIQGPAAVYSWPLISLVTSNAFANITIKDLVIDGRIPRSVAFDPNNGYFDSYGMYFFAQSANGTNITISNVEVKNTAQGVHAKGITGFTIKDSHFHDNGVMLSNTLGTHNAYLRRVSSVLISNSRFINSWTGDGLHLTVGTGSTIIGSTFVRNYRLGIHVDENAANVDVLYNDISNNGSDLPGTSGYNGAYMSGLGFYATSGRIIGNTVLSNTGIGIVAGTGTGVLENNTALGNRGDQYGPTQIGNWARYAESNNYTQANGPILDGYYRIVSKNSGLTMEYYNRINQKPYFGSSNQFWYFTNLGKGQYKIVNQWNGLAMEAMYDPATTEGTVPLTVYGGAQSQIWKMVAANGGYYRLCSEKFPGMCLDVASSSTSSGASIILKTFLGGDSQLWTVKAP</sequence>
<dbReference type="InterPro" id="IPR035992">
    <property type="entry name" value="Ricin_B-like_lectins"/>
</dbReference>
<feature type="domain" description="Ricin B lectin" evidence="2">
    <location>
        <begin position="349"/>
        <end position="480"/>
    </location>
</feature>